<evidence type="ECO:0000259" key="4">
    <source>
        <dbReference type="PROSITE" id="PS51733"/>
    </source>
</evidence>
<dbReference type="PROSITE" id="PS51733">
    <property type="entry name" value="BPL_LPL_CATALYTIC"/>
    <property type="match status" value="1"/>
</dbReference>
<dbReference type="SUPFAM" id="SSF55681">
    <property type="entry name" value="Class II aaRS and biotin synthetases"/>
    <property type="match status" value="1"/>
</dbReference>
<name>A0A6J4QEF3_9ACTN</name>
<dbReference type="Gene3D" id="2.30.30.100">
    <property type="match status" value="1"/>
</dbReference>
<organism evidence="5">
    <name type="scientific">uncultured Rubrobacteraceae bacterium</name>
    <dbReference type="NCBI Taxonomy" id="349277"/>
    <lineage>
        <taxon>Bacteria</taxon>
        <taxon>Bacillati</taxon>
        <taxon>Actinomycetota</taxon>
        <taxon>Rubrobacteria</taxon>
        <taxon>Rubrobacterales</taxon>
        <taxon>Rubrobacteraceae</taxon>
        <taxon>environmental samples</taxon>
    </lineage>
</organism>
<dbReference type="AlphaFoldDB" id="A0A6J4QEF3"/>
<dbReference type="EMBL" id="CADCVA010000342">
    <property type="protein sequence ID" value="CAA9439525.1"/>
    <property type="molecule type" value="Genomic_DNA"/>
</dbReference>
<protein>
    <recommendedName>
        <fullName evidence="3">biotin--[biotin carboxyl-carrier protein] ligase</fullName>
        <ecNumber evidence="3">6.3.4.15</ecNumber>
    </recommendedName>
</protein>
<dbReference type="Pfam" id="PF03099">
    <property type="entry name" value="BPL_LplA_LipB"/>
    <property type="match status" value="1"/>
</dbReference>
<dbReference type="InterPro" id="IPR004143">
    <property type="entry name" value="BPL_LPL_catalytic"/>
</dbReference>
<feature type="domain" description="BPL/LPL catalytic" evidence="4">
    <location>
        <begin position="3"/>
        <end position="200"/>
    </location>
</feature>
<evidence type="ECO:0000256" key="3">
    <source>
        <dbReference type="ARBA" id="ARBA00024227"/>
    </source>
</evidence>
<dbReference type="Pfam" id="PF02237">
    <property type="entry name" value="BPL_C"/>
    <property type="match status" value="1"/>
</dbReference>
<dbReference type="EC" id="6.3.4.15" evidence="3"/>
<dbReference type="Gene3D" id="3.30.930.10">
    <property type="entry name" value="Bira Bifunctional Protein, Domain 2"/>
    <property type="match status" value="1"/>
</dbReference>
<evidence type="ECO:0000256" key="2">
    <source>
        <dbReference type="ARBA" id="ARBA00023267"/>
    </source>
</evidence>
<dbReference type="InterPro" id="IPR004408">
    <property type="entry name" value="Biotin_CoA_COase_ligase"/>
</dbReference>
<dbReference type="CDD" id="cd16442">
    <property type="entry name" value="BPL"/>
    <property type="match status" value="1"/>
</dbReference>
<evidence type="ECO:0000256" key="1">
    <source>
        <dbReference type="ARBA" id="ARBA00022598"/>
    </source>
</evidence>
<accession>A0A6J4QEF3</accession>
<reference evidence="5" key="1">
    <citation type="submission" date="2020-02" db="EMBL/GenBank/DDBJ databases">
        <authorList>
            <person name="Meier V. D."/>
        </authorList>
    </citation>
    <scope>NUCLEOTIDE SEQUENCE</scope>
    <source>
        <strain evidence="5">AVDCRST_MAG82</strain>
    </source>
</reference>
<dbReference type="NCBIfam" id="TIGR00121">
    <property type="entry name" value="birA_ligase"/>
    <property type="match status" value="1"/>
</dbReference>
<keyword evidence="1" id="KW-0436">Ligase</keyword>
<proteinExistence type="predicted"/>
<dbReference type="GO" id="GO:0005737">
    <property type="term" value="C:cytoplasm"/>
    <property type="evidence" value="ECO:0007669"/>
    <property type="project" value="TreeGrafter"/>
</dbReference>
<gene>
    <name evidence="5" type="ORF">AVDCRST_MAG82-2755</name>
</gene>
<evidence type="ECO:0000313" key="5">
    <source>
        <dbReference type="EMBL" id="CAA9439525.1"/>
    </source>
</evidence>
<keyword evidence="2" id="KW-0092">Biotin</keyword>
<dbReference type="GO" id="GO:0004077">
    <property type="term" value="F:biotin--[biotin carboxyl-carrier protein] ligase activity"/>
    <property type="evidence" value="ECO:0007669"/>
    <property type="project" value="UniProtKB-EC"/>
</dbReference>
<sequence>MNGLSPETIQSLRSPLARVVEVHGALGSTQERARELAHAGLPHGTLVVAEVQTGGRGRLGRSWGSPKGGLWMSLVLRPWFDASLASRITQTAAVGVAKALWEVGVKARIKWPNDLLVGGKKICGILAESSAGYATSPVQERYLDYVILGVGMNANLDPAELRVPDREITTIRSELGRDVNLLDLLRALLSNLDVELSRIEEFGAVLEDWRNLNCTLGERVRVRRLGETVEGAAVDLTAEGALLLLTRRGAVELFEGEI</sequence>
<dbReference type="InterPro" id="IPR003142">
    <property type="entry name" value="BPL_C"/>
</dbReference>
<dbReference type="PANTHER" id="PTHR12835:SF5">
    <property type="entry name" value="BIOTIN--PROTEIN LIGASE"/>
    <property type="match status" value="1"/>
</dbReference>
<dbReference type="PANTHER" id="PTHR12835">
    <property type="entry name" value="BIOTIN PROTEIN LIGASE"/>
    <property type="match status" value="1"/>
</dbReference>
<dbReference type="InterPro" id="IPR045864">
    <property type="entry name" value="aa-tRNA-synth_II/BPL/LPL"/>
</dbReference>